<dbReference type="EMBL" id="CP072384">
    <property type="protein sequence ID" value="QUC07957.1"/>
    <property type="molecule type" value="Genomic_DNA"/>
</dbReference>
<dbReference type="PANTHER" id="PTHR34351">
    <property type="entry name" value="SLR1927 PROTEIN-RELATED"/>
    <property type="match status" value="1"/>
</dbReference>
<keyword evidence="1" id="KW-0472">Membrane</keyword>
<feature type="transmembrane region" description="Helical" evidence="1">
    <location>
        <begin position="50"/>
        <end position="69"/>
    </location>
</feature>
<evidence type="ECO:0000256" key="1">
    <source>
        <dbReference type="SAM" id="Phobius"/>
    </source>
</evidence>
<proteinExistence type="predicted"/>
<reference evidence="3 4" key="1">
    <citation type="submission" date="2021-03" db="EMBL/GenBank/DDBJ databases">
        <title>Human Oral Microbial Genomes.</title>
        <authorList>
            <person name="Johnston C.D."/>
            <person name="Chen T."/>
            <person name="Dewhirst F.E."/>
        </authorList>
    </citation>
    <scope>NUCLEOTIDE SEQUENCE [LARGE SCALE GENOMIC DNA]</scope>
    <source>
        <strain evidence="3 4">DSMZ 100122</strain>
    </source>
</reference>
<feature type="domain" description="DUF58" evidence="2">
    <location>
        <begin position="211"/>
        <end position="391"/>
    </location>
</feature>
<keyword evidence="4" id="KW-1185">Reference proteome</keyword>
<keyword evidence="1" id="KW-1133">Transmembrane helix</keyword>
<dbReference type="Proteomes" id="UP000678513">
    <property type="component" value="Chromosome"/>
</dbReference>
<organism evidence="3 4">
    <name type="scientific">Arachnia rubra</name>
    <dbReference type="NCBI Taxonomy" id="1547448"/>
    <lineage>
        <taxon>Bacteria</taxon>
        <taxon>Bacillati</taxon>
        <taxon>Actinomycetota</taxon>
        <taxon>Actinomycetes</taxon>
        <taxon>Propionibacteriales</taxon>
        <taxon>Propionibacteriaceae</taxon>
        <taxon>Arachnia</taxon>
    </lineage>
</organism>
<dbReference type="Pfam" id="PF01882">
    <property type="entry name" value="DUF58"/>
    <property type="match status" value="1"/>
</dbReference>
<evidence type="ECO:0000313" key="3">
    <source>
        <dbReference type="EMBL" id="QUC07957.1"/>
    </source>
</evidence>
<name>A0ABX7Y439_9ACTN</name>
<dbReference type="InterPro" id="IPR002881">
    <property type="entry name" value="DUF58"/>
</dbReference>
<protein>
    <submittedName>
        <fullName evidence="3">DUF58 domain-containing protein</fullName>
    </submittedName>
</protein>
<feature type="transmembrane region" description="Helical" evidence="1">
    <location>
        <begin position="20"/>
        <end position="44"/>
    </location>
</feature>
<evidence type="ECO:0000259" key="2">
    <source>
        <dbReference type="Pfam" id="PF01882"/>
    </source>
</evidence>
<dbReference type="PANTHER" id="PTHR34351:SF1">
    <property type="entry name" value="SLR1927 PROTEIN"/>
    <property type="match status" value="1"/>
</dbReference>
<gene>
    <name evidence="3" type="ORF">J5A65_13750</name>
</gene>
<evidence type="ECO:0000313" key="4">
    <source>
        <dbReference type="Proteomes" id="UP000678513"/>
    </source>
</evidence>
<accession>A0ABX7Y439</accession>
<sequence length="398" mass="43319">MRGLKDAAVGLMRRVRRAEFVSAVTPLGWGVAGLGAVCAVIGWLWGWLEFRTLAFLALALVVVAVLLTLRRAIHDVTLELHQPRVQVGEPGLGRVWIRGQRRGSSSATIELPVGRAVARFRVAALGADDFHEELFSIPTRRRGVVPVGPVRAVQADPVGLIRRTRELTPSQELFIHPRVVMVEATAIGFLKDVEGITTANLSSSDVSFHALRDYVPGDDRRSVHWKTTARTGRLMVRQFEETMRAHLLLMLSTVRRDYATGDDFEAALSAAASLSVAALREERQVSFYTSAGRLTFPTGVGLLDELCRVELTDDGPSLQELALLAGSEASGVSVAGFITGGTDPMELRAAQLVLPQQIKTFALRNQSSLTIARHQVGDITVLDLPELEQLPRALGSLT</sequence>
<keyword evidence="1" id="KW-0812">Transmembrane</keyword>
<dbReference type="RefSeq" id="WP_212323282.1">
    <property type="nucleotide sequence ID" value="NZ_AP024463.1"/>
</dbReference>